<proteinExistence type="predicted"/>
<dbReference type="Proteomes" id="UP000462363">
    <property type="component" value="Unassembled WGS sequence"/>
</dbReference>
<organism evidence="2 3">
    <name type="scientific">Clostridium scindens (strain JCM 10418 / VPI 12708)</name>
    <dbReference type="NCBI Taxonomy" id="29347"/>
    <lineage>
        <taxon>Bacteria</taxon>
        <taxon>Bacillati</taxon>
        <taxon>Bacillota</taxon>
        <taxon>Clostridia</taxon>
        <taxon>Lachnospirales</taxon>
        <taxon>Lachnospiraceae</taxon>
    </lineage>
</organism>
<evidence type="ECO:0000313" key="2">
    <source>
        <dbReference type="EMBL" id="MSS40782.1"/>
    </source>
</evidence>
<evidence type="ECO:0000256" key="1">
    <source>
        <dbReference type="SAM" id="Phobius"/>
    </source>
</evidence>
<dbReference type="EMBL" id="VUMB01000020">
    <property type="protein sequence ID" value="MSS40782.1"/>
    <property type="molecule type" value="Genomic_DNA"/>
</dbReference>
<dbReference type="AlphaFoldDB" id="A0A844F3U0"/>
<name>A0A844F3U0_CLOSV</name>
<reference evidence="2 3" key="1">
    <citation type="submission" date="2019-08" db="EMBL/GenBank/DDBJ databases">
        <title>In-depth cultivation of the pig gut microbiome towards novel bacterial diversity and tailored functional studies.</title>
        <authorList>
            <person name="Wylensek D."/>
            <person name="Hitch T.C.A."/>
            <person name="Clavel T."/>
        </authorList>
    </citation>
    <scope>NUCLEOTIDE SEQUENCE [LARGE SCALE GENOMIC DNA]</scope>
    <source>
        <strain evidence="2 3">BL-389-WT-3D</strain>
    </source>
</reference>
<dbReference type="GeneID" id="62695009"/>
<comment type="caution">
    <text evidence="2">The sequence shown here is derived from an EMBL/GenBank/DDBJ whole genome shotgun (WGS) entry which is preliminary data.</text>
</comment>
<dbReference type="RefSeq" id="WP_004606384.1">
    <property type="nucleotide sequence ID" value="NZ_AP025569.1"/>
</dbReference>
<gene>
    <name evidence="2" type="ORF">FYJ37_10590</name>
</gene>
<keyword evidence="1" id="KW-0812">Transmembrane</keyword>
<dbReference type="Pfam" id="PF12669">
    <property type="entry name" value="FeoB_associated"/>
    <property type="match status" value="1"/>
</dbReference>
<protein>
    <submittedName>
        <fullName evidence="2">FeoB-associated Cys-rich membrane protein</fullName>
    </submittedName>
</protein>
<accession>A0A844F3U0</accession>
<sequence length="62" mass="6340">MALAAISGILSTTILGGIILAIVVFVLRSMWKKKKAGGACGCSCGCSGCVHSCHTKTIDDIK</sequence>
<keyword evidence="1" id="KW-1133">Transmembrane helix</keyword>
<keyword evidence="1" id="KW-0472">Membrane</keyword>
<feature type="transmembrane region" description="Helical" evidence="1">
    <location>
        <begin position="6"/>
        <end position="27"/>
    </location>
</feature>
<evidence type="ECO:0000313" key="3">
    <source>
        <dbReference type="Proteomes" id="UP000462363"/>
    </source>
</evidence>